<dbReference type="EC" id="2.7.11.1" evidence="3"/>
<dbReference type="GO" id="GO:0004674">
    <property type="term" value="F:protein serine/threonine kinase activity"/>
    <property type="evidence" value="ECO:0007669"/>
    <property type="project" value="UniProtKB-KW"/>
</dbReference>
<feature type="compositionally biased region" description="Basic and acidic residues" evidence="17">
    <location>
        <begin position="384"/>
        <end position="393"/>
    </location>
</feature>
<organism evidence="19 20">
    <name type="scientific">Parachaetomium inaequale</name>
    <dbReference type="NCBI Taxonomy" id="2588326"/>
    <lineage>
        <taxon>Eukaryota</taxon>
        <taxon>Fungi</taxon>
        <taxon>Dikarya</taxon>
        <taxon>Ascomycota</taxon>
        <taxon>Pezizomycotina</taxon>
        <taxon>Sordariomycetes</taxon>
        <taxon>Sordariomycetidae</taxon>
        <taxon>Sordariales</taxon>
        <taxon>Chaetomiaceae</taxon>
        <taxon>Parachaetomium</taxon>
    </lineage>
</organism>
<keyword evidence="16" id="KW-0175">Coiled coil</keyword>
<feature type="coiled-coil region" evidence="16">
    <location>
        <begin position="303"/>
        <end position="337"/>
    </location>
</feature>
<evidence type="ECO:0000256" key="5">
    <source>
        <dbReference type="ARBA" id="ARBA00022553"/>
    </source>
</evidence>
<evidence type="ECO:0000256" key="3">
    <source>
        <dbReference type="ARBA" id="ARBA00012513"/>
    </source>
</evidence>
<name>A0AAN6PKL2_9PEZI</name>
<feature type="compositionally biased region" description="Polar residues" evidence="17">
    <location>
        <begin position="650"/>
        <end position="659"/>
    </location>
</feature>
<evidence type="ECO:0000259" key="18">
    <source>
        <dbReference type="PROSITE" id="PS50011"/>
    </source>
</evidence>
<evidence type="ECO:0000313" key="19">
    <source>
        <dbReference type="EMBL" id="KAK4042512.1"/>
    </source>
</evidence>
<keyword evidence="8" id="KW-0547">Nucleotide-binding</keyword>
<keyword evidence="12" id="KW-0539">Nucleus</keyword>
<evidence type="ECO:0000256" key="9">
    <source>
        <dbReference type="ARBA" id="ARBA00022776"/>
    </source>
</evidence>
<evidence type="ECO:0000256" key="12">
    <source>
        <dbReference type="ARBA" id="ARBA00023242"/>
    </source>
</evidence>
<keyword evidence="20" id="KW-1185">Reference proteome</keyword>
<comment type="catalytic activity">
    <reaction evidence="15">
        <text>L-seryl-[protein] + ATP = O-phospho-L-seryl-[protein] + ADP + H(+)</text>
        <dbReference type="Rhea" id="RHEA:17989"/>
        <dbReference type="Rhea" id="RHEA-COMP:9863"/>
        <dbReference type="Rhea" id="RHEA-COMP:11604"/>
        <dbReference type="ChEBI" id="CHEBI:15378"/>
        <dbReference type="ChEBI" id="CHEBI:29999"/>
        <dbReference type="ChEBI" id="CHEBI:30616"/>
        <dbReference type="ChEBI" id="CHEBI:83421"/>
        <dbReference type="ChEBI" id="CHEBI:456216"/>
        <dbReference type="EC" id="2.7.11.1"/>
    </reaction>
</comment>
<evidence type="ECO:0000256" key="6">
    <source>
        <dbReference type="ARBA" id="ARBA00022618"/>
    </source>
</evidence>
<evidence type="ECO:0000256" key="17">
    <source>
        <dbReference type="SAM" id="MobiDB-lite"/>
    </source>
</evidence>
<keyword evidence="11" id="KW-0067">ATP-binding</keyword>
<comment type="similarity">
    <text evidence="2">Belongs to the protein kinase superfamily. CAMK Ser/Thr protein kinase family.</text>
</comment>
<dbReference type="Pfam" id="PF00069">
    <property type="entry name" value="Pkinase"/>
    <property type="match status" value="2"/>
</dbReference>
<evidence type="ECO:0000313" key="20">
    <source>
        <dbReference type="Proteomes" id="UP001303115"/>
    </source>
</evidence>
<dbReference type="PANTHER" id="PTHR44899:SF10">
    <property type="entry name" value="NIMA-RELATED KINASE 2"/>
    <property type="match status" value="1"/>
</dbReference>
<feature type="region of interest" description="Disordered" evidence="17">
    <location>
        <begin position="505"/>
        <end position="660"/>
    </location>
</feature>
<evidence type="ECO:0000256" key="16">
    <source>
        <dbReference type="SAM" id="Coils"/>
    </source>
</evidence>
<dbReference type="FunFam" id="3.30.200.20:FF:000525">
    <property type="entry name" value="Serine/threonine-protein kinase KIN3"/>
    <property type="match status" value="1"/>
</dbReference>
<dbReference type="InterPro" id="IPR000719">
    <property type="entry name" value="Prot_kinase_dom"/>
</dbReference>
<dbReference type="Gene3D" id="1.10.510.10">
    <property type="entry name" value="Transferase(Phosphotransferase) domain 1"/>
    <property type="match status" value="1"/>
</dbReference>
<dbReference type="SUPFAM" id="SSF56112">
    <property type="entry name" value="Protein kinase-like (PK-like)"/>
    <property type="match status" value="1"/>
</dbReference>
<keyword evidence="10 19" id="KW-0418">Kinase</keyword>
<feature type="region of interest" description="Disordered" evidence="17">
    <location>
        <begin position="384"/>
        <end position="436"/>
    </location>
</feature>
<dbReference type="PROSITE" id="PS00108">
    <property type="entry name" value="PROTEIN_KINASE_ST"/>
    <property type="match status" value="1"/>
</dbReference>
<feature type="compositionally biased region" description="Polar residues" evidence="17">
    <location>
        <begin position="406"/>
        <end position="421"/>
    </location>
</feature>
<dbReference type="InterPro" id="IPR011009">
    <property type="entry name" value="Kinase-like_dom_sf"/>
</dbReference>
<keyword evidence="5" id="KW-0597">Phosphoprotein</keyword>
<keyword evidence="4" id="KW-0723">Serine/threonine-protein kinase</keyword>
<reference evidence="20" key="1">
    <citation type="journal article" date="2023" name="Mol. Phylogenet. Evol.">
        <title>Genome-scale phylogeny and comparative genomics of the fungal order Sordariales.</title>
        <authorList>
            <person name="Hensen N."/>
            <person name="Bonometti L."/>
            <person name="Westerberg I."/>
            <person name="Brannstrom I.O."/>
            <person name="Guillou S."/>
            <person name="Cros-Aarteil S."/>
            <person name="Calhoun S."/>
            <person name="Haridas S."/>
            <person name="Kuo A."/>
            <person name="Mondo S."/>
            <person name="Pangilinan J."/>
            <person name="Riley R."/>
            <person name="LaButti K."/>
            <person name="Andreopoulos B."/>
            <person name="Lipzen A."/>
            <person name="Chen C."/>
            <person name="Yan M."/>
            <person name="Daum C."/>
            <person name="Ng V."/>
            <person name="Clum A."/>
            <person name="Steindorff A."/>
            <person name="Ohm R.A."/>
            <person name="Martin F."/>
            <person name="Silar P."/>
            <person name="Natvig D.O."/>
            <person name="Lalanne C."/>
            <person name="Gautier V."/>
            <person name="Ament-Velasquez S.L."/>
            <person name="Kruys A."/>
            <person name="Hutchinson M.I."/>
            <person name="Powell A.J."/>
            <person name="Barry K."/>
            <person name="Miller A.N."/>
            <person name="Grigoriev I.V."/>
            <person name="Debuchy R."/>
            <person name="Gladieux P."/>
            <person name="Hiltunen Thoren M."/>
            <person name="Johannesson H."/>
        </authorList>
    </citation>
    <scope>NUCLEOTIDE SEQUENCE [LARGE SCALE GENOMIC DNA]</scope>
    <source>
        <strain evidence="20">CBS 284.82</strain>
    </source>
</reference>
<accession>A0AAN6PKL2</accession>
<comment type="subcellular location">
    <subcellularLocation>
        <location evidence="1">Nucleus</location>
    </subcellularLocation>
</comment>
<evidence type="ECO:0000256" key="14">
    <source>
        <dbReference type="ARBA" id="ARBA00047899"/>
    </source>
</evidence>
<dbReference type="PROSITE" id="PS50011">
    <property type="entry name" value="PROTEIN_KINASE_DOM"/>
    <property type="match status" value="1"/>
</dbReference>
<sequence length="776" mass="85830">MSESDKYEVLEKIGHGSFGVIRKVRRRVDGMVLCRKEISYLKMSQKEREQLHAEFQILSTLRHPNIVGYYHREHLKASQDLHLYMEYCGNGDLGRVIRNLSEKNQYAEESFVWSIFSQLVTALYRCHYGVDPPEVGKAVLGLGSTARPKPPTGGMTILHRDLKPENVFLGEDNSVKLGDFGLSKVMQSHDFASTYVGTPFYMSPEICAAEKYTLKSDIWSLGCIIYELCTREPPFNAKTHFQLVQKIKEGKIPPLPAIYSAELFAIIKDCLRVNPDRRPDTAMLLNLPVVRLMRKEKEVVEFSKTLKAKEESLNRRIRELDQKLTTLDQDKASMRQEIDSSLRREWEVKARLEIDRLVGQEIEQLQRKFDHEVQLRVEMELQNKKDEDARHDLGSSASKSDYPHSSIGSNEGEFSSATDMSELSVDSPDTSMHPLKKSARTPFARAQTMFAMAPAGTPMDVEMASPSPITIASLSLSPRRNIGTKPPLLNPDNIFTANQVAGEARWEPAQDSDSEFEDDVHIPSPTRMIKSSKNPFTSKGRPQLHAQKSMPTHRLQSKQSQATLQGKTIPVAASTPDLQTAVRTTGSSNGALQDRSNSPSRRVSKIPSASNLKTNSGGSGNDSSSAAGPLNRKPSMGNINSNNKKDNGTDHQPTQQQPPVLNKLPTTAAAAAAAVGKNTNIRGRTLVELQQARAGGRPMSAVFSGEQYNAGNVSPVRAFREHAAAANRGFAEPAAVWDPERDEMPSPFLVRRKPVVAGGLERGLGLGARVGERGSA</sequence>
<keyword evidence="9" id="KW-0498">Mitosis</keyword>
<dbReference type="InterPro" id="IPR008271">
    <property type="entry name" value="Ser/Thr_kinase_AS"/>
</dbReference>
<comment type="catalytic activity">
    <reaction evidence="14">
        <text>L-threonyl-[protein] + ATP = O-phospho-L-threonyl-[protein] + ADP + H(+)</text>
        <dbReference type="Rhea" id="RHEA:46608"/>
        <dbReference type="Rhea" id="RHEA-COMP:11060"/>
        <dbReference type="Rhea" id="RHEA-COMP:11605"/>
        <dbReference type="ChEBI" id="CHEBI:15378"/>
        <dbReference type="ChEBI" id="CHEBI:30013"/>
        <dbReference type="ChEBI" id="CHEBI:30616"/>
        <dbReference type="ChEBI" id="CHEBI:61977"/>
        <dbReference type="ChEBI" id="CHEBI:456216"/>
        <dbReference type="EC" id="2.7.11.1"/>
    </reaction>
</comment>
<evidence type="ECO:0000256" key="4">
    <source>
        <dbReference type="ARBA" id="ARBA00022527"/>
    </source>
</evidence>
<protein>
    <recommendedName>
        <fullName evidence="3">non-specific serine/threonine protein kinase</fullName>
        <ecNumber evidence="3">2.7.11.1</ecNumber>
    </recommendedName>
</protein>
<evidence type="ECO:0000256" key="8">
    <source>
        <dbReference type="ARBA" id="ARBA00022741"/>
    </source>
</evidence>
<dbReference type="Proteomes" id="UP001303115">
    <property type="component" value="Unassembled WGS sequence"/>
</dbReference>
<keyword evidence="13" id="KW-0131">Cell cycle</keyword>
<dbReference type="GO" id="GO:0005634">
    <property type="term" value="C:nucleus"/>
    <property type="evidence" value="ECO:0007669"/>
    <property type="project" value="UniProtKB-SubCell"/>
</dbReference>
<evidence type="ECO:0000256" key="13">
    <source>
        <dbReference type="ARBA" id="ARBA00023306"/>
    </source>
</evidence>
<evidence type="ECO:0000256" key="11">
    <source>
        <dbReference type="ARBA" id="ARBA00022840"/>
    </source>
</evidence>
<dbReference type="EMBL" id="MU854340">
    <property type="protein sequence ID" value="KAK4042512.1"/>
    <property type="molecule type" value="Genomic_DNA"/>
</dbReference>
<feature type="domain" description="Protein kinase" evidence="18">
    <location>
        <begin position="7"/>
        <end position="290"/>
    </location>
</feature>
<evidence type="ECO:0000256" key="15">
    <source>
        <dbReference type="ARBA" id="ARBA00048679"/>
    </source>
</evidence>
<dbReference type="InterPro" id="IPR051131">
    <property type="entry name" value="NEK_Ser/Thr_kinase_NIMA"/>
</dbReference>
<evidence type="ECO:0000256" key="1">
    <source>
        <dbReference type="ARBA" id="ARBA00004123"/>
    </source>
</evidence>
<evidence type="ECO:0000256" key="10">
    <source>
        <dbReference type="ARBA" id="ARBA00022777"/>
    </source>
</evidence>
<dbReference type="PANTHER" id="PTHR44899">
    <property type="entry name" value="CAMK FAMILY PROTEIN KINASE"/>
    <property type="match status" value="1"/>
</dbReference>
<gene>
    <name evidence="19" type="ORF">C8A01DRAFT_13906</name>
</gene>
<dbReference type="AlphaFoldDB" id="A0AAN6PKL2"/>
<dbReference type="FunFam" id="1.10.510.10:FF:000697">
    <property type="entry name" value="G2-specific protein kinase nimA"/>
    <property type="match status" value="1"/>
</dbReference>
<proteinExistence type="inferred from homology"/>
<evidence type="ECO:0000256" key="2">
    <source>
        <dbReference type="ARBA" id="ARBA00006692"/>
    </source>
</evidence>
<keyword evidence="7" id="KW-0808">Transferase</keyword>
<dbReference type="GO" id="GO:0005524">
    <property type="term" value="F:ATP binding"/>
    <property type="evidence" value="ECO:0007669"/>
    <property type="project" value="UniProtKB-KW"/>
</dbReference>
<keyword evidence="6" id="KW-0132">Cell division</keyword>
<feature type="compositionally biased region" description="Polar residues" evidence="17">
    <location>
        <begin position="576"/>
        <end position="614"/>
    </location>
</feature>
<feature type="compositionally biased region" description="Polar residues" evidence="17">
    <location>
        <begin position="557"/>
        <end position="566"/>
    </location>
</feature>
<dbReference type="GO" id="GO:0051301">
    <property type="term" value="P:cell division"/>
    <property type="evidence" value="ECO:0007669"/>
    <property type="project" value="UniProtKB-KW"/>
</dbReference>
<comment type="caution">
    <text evidence="19">The sequence shown here is derived from an EMBL/GenBank/DDBJ whole genome shotgun (WGS) entry which is preliminary data.</text>
</comment>
<dbReference type="Gene3D" id="3.30.200.20">
    <property type="entry name" value="Phosphorylase Kinase, domain 1"/>
    <property type="match status" value="1"/>
</dbReference>
<dbReference type="SMART" id="SM00220">
    <property type="entry name" value="S_TKc"/>
    <property type="match status" value="1"/>
</dbReference>
<evidence type="ECO:0000256" key="7">
    <source>
        <dbReference type="ARBA" id="ARBA00022679"/>
    </source>
</evidence>
<dbReference type="CDD" id="cd08217">
    <property type="entry name" value="STKc_Nek2"/>
    <property type="match status" value="1"/>
</dbReference>